<dbReference type="Gene3D" id="1.10.10.10">
    <property type="entry name" value="Winged helix-like DNA-binding domain superfamily/Winged helix DNA-binding domain"/>
    <property type="match status" value="1"/>
</dbReference>
<dbReference type="InterPro" id="IPR001034">
    <property type="entry name" value="DeoR_HTH"/>
</dbReference>
<evidence type="ECO:0000256" key="3">
    <source>
        <dbReference type="ARBA" id="ARBA00023163"/>
    </source>
</evidence>
<keyword evidence="7" id="KW-1185">Reference proteome</keyword>
<name>A0ABZ0GUE4_9GAMM</name>
<dbReference type="InterPro" id="IPR036390">
    <property type="entry name" value="WH_DNA-bd_sf"/>
</dbReference>
<protein>
    <recommendedName>
        <fullName evidence="4">Histidine utilization repressor</fullName>
    </recommendedName>
</protein>
<evidence type="ECO:0000259" key="5">
    <source>
        <dbReference type="PROSITE" id="PS50949"/>
    </source>
</evidence>
<evidence type="ECO:0000256" key="4">
    <source>
        <dbReference type="NCBIfam" id="TIGR02018"/>
    </source>
</evidence>
<dbReference type="PRINTS" id="PR00035">
    <property type="entry name" value="HTHGNTR"/>
</dbReference>
<dbReference type="InterPro" id="IPR036388">
    <property type="entry name" value="WH-like_DNA-bd_sf"/>
</dbReference>
<dbReference type="RefSeq" id="WP_348398375.1">
    <property type="nucleotide sequence ID" value="NZ_CP136600.1"/>
</dbReference>
<dbReference type="CDD" id="cd07377">
    <property type="entry name" value="WHTH_GntR"/>
    <property type="match status" value="1"/>
</dbReference>
<dbReference type="Proteomes" id="UP001301442">
    <property type="component" value="Chromosome"/>
</dbReference>
<dbReference type="SMART" id="SM00866">
    <property type="entry name" value="UTRA"/>
    <property type="match status" value="1"/>
</dbReference>
<dbReference type="EMBL" id="CP136600">
    <property type="protein sequence ID" value="WOH39617.1"/>
    <property type="molecule type" value="Genomic_DNA"/>
</dbReference>
<proteinExistence type="predicted"/>
<keyword evidence="1" id="KW-0805">Transcription regulation</keyword>
<dbReference type="InterPro" id="IPR000524">
    <property type="entry name" value="Tscrpt_reg_HTH_GntR"/>
</dbReference>
<dbReference type="Pfam" id="PF00392">
    <property type="entry name" value="GntR"/>
    <property type="match status" value="1"/>
</dbReference>
<dbReference type="PRINTS" id="PR00037">
    <property type="entry name" value="HTHLACR"/>
</dbReference>
<dbReference type="InterPro" id="IPR050679">
    <property type="entry name" value="Bact_HTH_transcr_reg"/>
</dbReference>
<dbReference type="SUPFAM" id="SSF64288">
    <property type="entry name" value="Chorismate lyase-like"/>
    <property type="match status" value="1"/>
</dbReference>
<dbReference type="PANTHER" id="PTHR44846:SF16">
    <property type="entry name" value="TRANSCRIPTIONAL REGULATOR PHNF-RELATED"/>
    <property type="match status" value="1"/>
</dbReference>
<accession>A0ABZ0GUE4</accession>
<evidence type="ECO:0000256" key="1">
    <source>
        <dbReference type="ARBA" id="ARBA00023015"/>
    </source>
</evidence>
<dbReference type="SUPFAM" id="SSF46785">
    <property type="entry name" value="Winged helix' DNA-binding domain"/>
    <property type="match status" value="1"/>
</dbReference>
<organism evidence="6 7">
    <name type="scientific">Thalassotalea fonticola</name>
    <dbReference type="NCBI Taxonomy" id="3065649"/>
    <lineage>
        <taxon>Bacteria</taxon>
        <taxon>Pseudomonadati</taxon>
        <taxon>Pseudomonadota</taxon>
        <taxon>Gammaproteobacteria</taxon>
        <taxon>Alteromonadales</taxon>
        <taxon>Colwelliaceae</taxon>
        <taxon>Thalassotalea</taxon>
    </lineage>
</organism>
<evidence type="ECO:0000313" key="7">
    <source>
        <dbReference type="Proteomes" id="UP001301442"/>
    </source>
</evidence>
<dbReference type="Gene3D" id="3.40.1410.10">
    <property type="entry name" value="Chorismate lyase-like"/>
    <property type="match status" value="1"/>
</dbReference>
<keyword evidence="2" id="KW-0238">DNA-binding</keyword>
<gene>
    <name evidence="6" type="primary">hutC</name>
    <name evidence="6" type="ORF">RI844_16925</name>
</gene>
<evidence type="ECO:0000313" key="6">
    <source>
        <dbReference type="EMBL" id="WOH39617.1"/>
    </source>
</evidence>
<dbReference type="NCBIfam" id="TIGR02018">
    <property type="entry name" value="his_ut_repres"/>
    <property type="match status" value="1"/>
</dbReference>
<feature type="domain" description="HTH gntR-type" evidence="5">
    <location>
        <begin position="3"/>
        <end position="71"/>
    </location>
</feature>
<evidence type="ECO:0000256" key="2">
    <source>
        <dbReference type="ARBA" id="ARBA00023125"/>
    </source>
</evidence>
<sequence length="233" mass="26107">MAPAKFTQIKQFIFEQIESGKWAEHQRVPSENELAEQFEVSRMTARRALQELTDEGVLNRSKGSGTFVACLKSQSSLMEIRNIADEIREAGHQYTAKVISLEQIKANAELALELDIALGDTVYLSKILHKQNDVAIQLEQRFVNAALVSEYINQDFSVITSHEYLSKEAPLTEATHQIEAIIAEAKISELLAIESQQPCLQVKRRTWSRTGVVSLAILTSPGDKYRLGGHLKL</sequence>
<dbReference type="Pfam" id="PF07702">
    <property type="entry name" value="UTRA"/>
    <property type="match status" value="1"/>
</dbReference>
<dbReference type="InterPro" id="IPR028978">
    <property type="entry name" value="Chorismate_lyase_/UTRA_dom_sf"/>
</dbReference>
<dbReference type="InterPro" id="IPR011663">
    <property type="entry name" value="UTRA"/>
</dbReference>
<dbReference type="InterPro" id="IPR010248">
    <property type="entry name" value="His_ut_repres"/>
</dbReference>
<keyword evidence="3" id="KW-0804">Transcription</keyword>
<dbReference type="PANTHER" id="PTHR44846">
    <property type="entry name" value="MANNOSYL-D-GLYCERATE TRANSPORT/METABOLISM SYSTEM REPRESSOR MNGR-RELATED"/>
    <property type="match status" value="1"/>
</dbReference>
<reference evidence="6 7" key="1">
    <citation type="submission" date="2023-09" db="EMBL/GenBank/DDBJ databases">
        <authorList>
            <person name="Qi X."/>
        </authorList>
    </citation>
    <scope>NUCLEOTIDE SEQUENCE [LARGE SCALE GENOMIC DNA]</scope>
    <source>
        <strain evidence="6 7">S1-1</strain>
    </source>
</reference>
<dbReference type="SMART" id="SM00345">
    <property type="entry name" value="HTH_GNTR"/>
    <property type="match status" value="1"/>
</dbReference>
<dbReference type="PROSITE" id="PS50949">
    <property type="entry name" value="HTH_GNTR"/>
    <property type="match status" value="1"/>
</dbReference>